<organism evidence="3 4">
    <name type="scientific">Venustampulla echinocandica</name>
    <dbReference type="NCBI Taxonomy" id="2656787"/>
    <lineage>
        <taxon>Eukaryota</taxon>
        <taxon>Fungi</taxon>
        <taxon>Dikarya</taxon>
        <taxon>Ascomycota</taxon>
        <taxon>Pezizomycotina</taxon>
        <taxon>Leotiomycetes</taxon>
        <taxon>Helotiales</taxon>
        <taxon>Pleuroascaceae</taxon>
        <taxon>Venustampulla</taxon>
    </lineage>
</organism>
<keyword evidence="2" id="KW-0732">Signal</keyword>
<dbReference type="Proteomes" id="UP000254866">
    <property type="component" value="Unassembled WGS sequence"/>
</dbReference>
<feature type="signal peptide" evidence="2">
    <location>
        <begin position="1"/>
        <end position="20"/>
    </location>
</feature>
<keyword evidence="1" id="KW-0812">Transmembrane</keyword>
<sequence>MPSVFLTIAVVVGHIYAVHSQSLSSTIVGCIDVDCPTGPGSITTVQCTVVDKTFHTIRLAPIELLPRTTTLETPPDTNLTGTGACAVFFGKVSDRASFSGSSRVIEESEGTCQEAIGTDCVNALVKRATNVDVKGLGNVEACSKLETAFKENLDDACKSIATDSKWKGLSVKGNGAAKPITTAQNSTSNCWPIVPKQYDLALVNSADTPGDFTSTSVYNNLFGITPILTLFYPGNGSLITEAEAQMTCMKTKGLNSAENATKANSENGANGEDDDKKIAGIFYGPNIAALIIALAFWTLAPF</sequence>
<feature type="chain" id="PRO_5017035291" evidence="2">
    <location>
        <begin position="21"/>
        <end position="302"/>
    </location>
</feature>
<comment type="caution">
    <text evidence="3">The sequence shown here is derived from an EMBL/GenBank/DDBJ whole genome shotgun (WGS) entry which is preliminary data.</text>
</comment>
<proteinExistence type="predicted"/>
<dbReference type="EMBL" id="NPIC01000002">
    <property type="protein sequence ID" value="RDL39947.1"/>
    <property type="molecule type" value="Genomic_DNA"/>
</dbReference>
<evidence type="ECO:0000313" key="3">
    <source>
        <dbReference type="EMBL" id="RDL39947.1"/>
    </source>
</evidence>
<evidence type="ECO:0000313" key="4">
    <source>
        <dbReference type="Proteomes" id="UP000254866"/>
    </source>
</evidence>
<dbReference type="STRING" id="2656787.A0A370TWP7"/>
<reference evidence="3 4" key="1">
    <citation type="journal article" date="2018" name="IMA Fungus">
        <title>IMA Genome-F 9: Draft genome sequence of Annulohypoxylon stygium, Aspergillus mulundensis, Berkeleyomyces basicola (syn. Thielaviopsis basicola), Ceratocystis smalleyi, two Cercospora beticola strains, Coleophoma cylindrospora, Fusarium fracticaudum, Phialophora cf. hyalina, and Morchella septimelata.</title>
        <authorList>
            <person name="Wingfield B.D."/>
            <person name="Bills G.F."/>
            <person name="Dong Y."/>
            <person name="Huang W."/>
            <person name="Nel W.J."/>
            <person name="Swalarsk-Parry B.S."/>
            <person name="Vaghefi N."/>
            <person name="Wilken P.M."/>
            <person name="An Z."/>
            <person name="de Beer Z.W."/>
            <person name="De Vos L."/>
            <person name="Chen L."/>
            <person name="Duong T.A."/>
            <person name="Gao Y."/>
            <person name="Hammerbacher A."/>
            <person name="Kikkert J.R."/>
            <person name="Li Y."/>
            <person name="Li H."/>
            <person name="Li K."/>
            <person name="Li Q."/>
            <person name="Liu X."/>
            <person name="Ma X."/>
            <person name="Naidoo K."/>
            <person name="Pethybridge S.J."/>
            <person name="Sun J."/>
            <person name="Steenkamp E.T."/>
            <person name="van der Nest M.A."/>
            <person name="van Wyk S."/>
            <person name="Wingfield M.J."/>
            <person name="Xiong C."/>
            <person name="Yue Q."/>
            <person name="Zhang X."/>
        </authorList>
    </citation>
    <scope>NUCLEOTIDE SEQUENCE [LARGE SCALE GENOMIC DNA]</scope>
    <source>
        <strain evidence="3 4">BP 5553</strain>
    </source>
</reference>
<keyword evidence="1" id="KW-1133">Transmembrane helix</keyword>
<dbReference type="GeneID" id="43597136"/>
<dbReference type="OrthoDB" id="4154404at2759"/>
<evidence type="ECO:0000256" key="1">
    <source>
        <dbReference type="SAM" id="Phobius"/>
    </source>
</evidence>
<evidence type="ECO:0000256" key="2">
    <source>
        <dbReference type="SAM" id="SignalP"/>
    </source>
</evidence>
<name>A0A370TWP7_9HELO</name>
<feature type="transmembrane region" description="Helical" evidence="1">
    <location>
        <begin position="280"/>
        <end position="300"/>
    </location>
</feature>
<keyword evidence="1" id="KW-0472">Membrane</keyword>
<accession>A0A370TWP7</accession>
<protein>
    <submittedName>
        <fullName evidence="3">Uncharacterized protein</fullName>
    </submittedName>
</protein>
<keyword evidence="4" id="KW-1185">Reference proteome</keyword>
<gene>
    <name evidence="3" type="ORF">BP5553_04287</name>
</gene>
<dbReference type="RefSeq" id="XP_031872603.1">
    <property type="nucleotide sequence ID" value="XM_032012910.1"/>
</dbReference>
<dbReference type="AlphaFoldDB" id="A0A370TWP7"/>